<dbReference type="SUPFAM" id="SSF53448">
    <property type="entry name" value="Nucleotide-diphospho-sugar transferases"/>
    <property type="match status" value="1"/>
</dbReference>
<dbReference type="Pfam" id="PF00535">
    <property type="entry name" value="Glycos_transf_2"/>
    <property type="match status" value="1"/>
</dbReference>
<protein>
    <recommendedName>
        <fullName evidence="4">Glycosyltransferase 2-like domain-containing protein</fullName>
    </recommendedName>
</protein>
<dbReference type="PANTHER" id="PTHR43179:SF12">
    <property type="entry name" value="GALACTOFURANOSYLTRANSFERASE GLFT2"/>
    <property type="match status" value="1"/>
</dbReference>
<dbReference type="CDD" id="cd04186">
    <property type="entry name" value="GT_2_like_c"/>
    <property type="match status" value="1"/>
</dbReference>
<gene>
    <name evidence="5" type="ORF">CO051_07075</name>
</gene>
<evidence type="ECO:0000313" key="5">
    <source>
        <dbReference type="EMBL" id="PJC30180.1"/>
    </source>
</evidence>
<keyword evidence="3" id="KW-0808">Transferase</keyword>
<accession>A0A2M8EWD1</accession>
<keyword evidence="2" id="KW-0328">Glycosyltransferase</keyword>
<organism evidence="5 6">
    <name type="scientific">Candidatus Roizmanbacteria bacterium CG_4_9_14_0_2_um_filter_39_13</name>
    <dbReference type="NCBI Taxonomy" id="1974839"/>
    <lineage>
        <taxon>Bacteria</taxon>
        <taxon>Candidatus Roizmaniibacteriota</taxon>
    </lineage>
</organism>
<evidence type="ECO:0000256" key="3">
    <source>
        <dbReference type="ARBA" id="ARBA00022679"/>
    </source>
</evidence>
<dbReference type="PANTHER" id="PTHR43179">
    <property type="entry name" value="RHAMNOSYLTRANSFERASE WBBL"/>
    <property type="match status" value="1"/>
</dbReference>
<evidence type="ECO:0000259" key="4">
    <source>
        <dbReference type="Pfam" id="PF00535"/>
    </source>
</evidence>
<name>A0A2M8EWD1_9BACT</name>
<dbReference type="AlphaFoldDB" id="A0A2M8EWD1"/>
<dbReference type="EMBL" id="PFSC01000185">
    <property type="protein sequence ID" value="PJC30180.1"/>
    <property type="molecule type" value="Genomic_DNA"/>
</dbReference>
<dbReference type="GO" id="GO:0016757">
    <property type="term" value="F:glycosyltransferase activity"/>
    <property type="evidence" value="ECO:0007669"/>
    <property type="project" value="UniProtKB-KW"/>
</dbReference>
<evidence type="ECO:0000313" key="6">
    <source>
        <dbReference type="Proteomes" id="UP000231383"/>
    </source>
</evidence>
<evidence type="ECO:0000256" key="1">
    <source>
        <dbReference type="ARBA" id="ARBA00006739"/>
    </source>
</evidence>
<proteinExistence type="inferred from homology"/>
<dbReference type="Gene3D" id="3.90.550.10">
    <property type="entry name" value="Spore Coat Polysaccharide Biosynthesis Protein SpsA, Chain A"/>
    <property type="match status" value="1"/>
</dbReference>
<sequence>MLKPFISVIITNKNAFKWLDKCLASLESQTYRNFEVLFVDNLSTDGSTEYVEKSFPWVQVIRNKIDLGFAGANNIGVKRAKGVYVFLMNTDAFLETDTLSKLASVLINNPEYHLMQLDEKKYDKTDLPDRYLIFSMDIFGYPVGTNGKGPIFYADGAALVATRKLFMQLNGFDEDFYMYLEDMDLSWRARIAGEKVYFLKNIYVYHSTGGTSVPTIMKGSSYTTTSSRRFHAQKNNLRSIIKNYSLANILWALPISLLLASAEGFLYLWKGNLAGFIALHKAIWWNIVHLSETLKERAYVQRLRRIHDSVIMKNMRYVISKLGSIKHHGIPNMKI</sequence>
<reference evidence="6" key="1">
    <citation type="submission" date="2017-09" db="EMBL/GenBank/DDBJ databases">
        <title>Depth-based differentiation of microbial function through sediment-hosted aquifers and enrichment of novel symbionts in the deep terrestrial subsurface.</title>
        <authorList>
            <person name="Probst A.J."/>
            <person name="Ladd B."/>
            <person name="Jarett J.K."/>
            <person name="Geller-Mcgrath D.E."/>
            <person name="Sieber C.M.K."/>
            <person name="Emerson J.B."/>
            <person name="Anantharaman K."/>
            <person name="Thomas B.C."/>
            <person name="Malmstrom R."/>
            <person name="Stieglmeier M."/>
            <person name="Klingl A."/>
            <person name="Woyke T."/>
            <person name="Ryan C.M."/>
            <person name="Banfield J.F."/>
        </authorList>
    </citation>
    <scope>NUCLEOTIDE SEQUENCE [LARGE SCALE GENOMIC DNA]</scope>
</reference>
<evidence type="ECO:0000256" key="2">
    <source>
        <dbReference type="ARBA" id="ARBA00022676"/>
    </source>
</evidence>
<comment type="caution">
    <text evidence="5">The sequence shown here is derived from an EMBL/GenBank/DDBJ whole genome shotgun (WGS) entry which is preliminary data.</text>
</comment>
<dbReference type="InterPro" id="IPR029044">
    <property type="entry name" value="Nucleotide-diphossugar_trans"/>
</dbReference>
<feature type="domain" description="Glycosyltransferase 2-like" evidence="4">
    <location>
        <begin position="7"/>
        <end position="133"/>
    </location>
</feature>
<comment type="similarity">
    <text evidence="1">Belongs to the glycosyltransferase 2 family.</text>
</comment>
<dbReference type="Proteomes" id="UP000231383">
    <property type="component" value="Unassembled WGS sequence"/>
</dbReference>
<dbReference type="InterPro" id="IPR001173">
    <property type="entry name" value="Glyco_trans_2-like"/>
</dbReference>